<dbReference type="EMBL" id="JABTEG010000002">
    <property type="protein sequence ID" value="KAG4305717.1"/>
    <property type="molecule type" value="Genomic_DNA"/>
</dbReference>
<organism evidence="1 2">
    <name type="scientific">Pneumocystis oryctolagi</name>
    <dbReference type="NCBI Taxonomy" id="42067"/>
    <lineage>
        <taxon>Eukaryota</taxon>
        <taxon>Fungi</taxon>
        <taxon>Dikarya</taxon>
        <taxon>Ascomycota</taxon>
        <taxon>Taphrinomycotina</taxon>
        <taxon>Pneumocystomycetes</taxon>
        <taxon>Pneumocystaceae</taxon>
        <taxon>Pneumocystis</taxon>
    </lineage>
</organism>
<name>A0ACB7CD70_9ASCO</name>
<dbReference type="Proteomes" id="UP000768646">
    <property type="component" value="Unassembled WGS sequence"/>
</dbReference>
<proteinExistence type="predicted"/>
<reference evidence="1 2" key="1">
    <citation type="journal article" date="2021" name="Commun. Biol.">
        <title>Genomic insights into the host specific adaptation of the Pneumocystis genus.</title>
        <authorList>
            <person name="Cisse O.H."/>
            <person name="Ma L."/>
            <person name="Dekker J.P."/>
            <person name="Khil P.P."/>
            <person name="Youn J.-H."/>
            <person name="Brenchley J.M."/>
            <person name="Blair R."/>
            <person name="Pahar B."/>
            <person name="Chabe M."/>
            <person name="Van Rompay K.K.A."/>
            <person name="Keesler R."/>
            <person name="Sukura A."/>
            <person name="Hirsch V."/>
            <person name="Kutty G."/>
            <person name="Liu Y."/>
            <person name="Peng L."/>
            <person name="Chen J."/>
            <person name="Song J."/>
            <person name="Weissenbacher-Lang C."/>
            <person name="Xu J."/>
            <person name="Upham N.S."/>
            <person name="Stajich J.E."/>
            <person name="Cuomo C.A."/>
            <person name="Cushion M.T."/>
            <person name="Kovacs J.A."/>
        </authorList>
    </citation>
    <scope>NUCLEOTIDE SEQUENCE [LARGE SCALE GENOMIC DNA]</scope>
    <source>
        <strain evidence="1 2">RABM</strain>
    </source>
</reference>
<sequence length="215" mass="25405">MREIQDPFFEAKENIVLKWSDACRLHDLCLKMLKECDDESSPMLKNSLKQFQEIVDNIENDLVDLEEVVCAIENQPKKYGISNEESCRRRAFVDQIRSNLEQIQKDLDRQFVRPFHSKNKYSNPFLYNEKLANNSMLNPKLAQEYQLLVMNEQDTQLDYVFGTVQNLKEQASILGRELVEQSELIEEIDSRTERMHERLKRGFKNIKRVISQNEG</sequence>
<accession>A0ACB7CD70</accession>
<evidence type="ECO:0000313" key="1">
    <source>
        <dbReference type="EMBL" id="KAG4305717.1"/>
    </source>
</evidence>
<comment type="caution">
    <text evidence="1">The sequence shown here is derived from an EMBL/GenBank/DDBJ whole genome shotgun (WGS) entry which is preliminary data.</text>
</comment>
<protein>
    <submittedName>
        <fullName evidence="1">Uncharacterized protein</fullName>
    </submittedName>
</protein>
<evidence type="ECO:0000313" key="2">
    <source>
        <dbReference type="Proteomes" id="UP000768646"/>
    </source>
</evidence>
<gene>
    <name evidence="1" type="ORF">PORY_000627</name>
</gene>
<keyword evidence="2" id="KW-1185">Reference proteome</keyword>